<gene>
    <name evidence="9 12" type="primary">tatB</name>
    <name evidence="12" type="ORF">CRT60_16565</name>
</gene>
<dbReference type="PANTHER" id="PTHR33162:SF1">
    <property type="entry name" value="SEC-INDEPENDENT PROTEIN TRANSLOCASE PROTEIN TATA, CHLOROPLASTIC"/>
    <property type="match status" value="1"/>
</dbReference>
<comment type="subcellular location">
    <subcellularLocation>
        <location evidence="9">Cell membrane</location>
        <topology evidence="9">Single-pass membrane protein</topology>
    </subcellularLocation>
    <subcellularLocation>
        <location evidence="1">Membrane</location>
        <topology evidence="1">Single-pass membrane protein</topology>
    </subcellularLocation>
</comment>
<feature type="compositionally biased region" description="Basic and acidic residues" evidence="10">
    <location>
        <begin position="84"/>
        <end position="98"/>
    </location>
</feature>
<dbReference type="OrthoDB" id="7206969at2"/>
<comment type="function">
    <text evidence="9">Part of the twin-arginine translocation (Tat) system that transports large folded proteins containing a characteristic twin-arginine motif in their signal peptide across membranes. Together with TatC, TatB is part of a receptor directly interacting with Tat signal peptides. TatB may form an oligomeric binding site that transiently accommodates folded Tat precursor proteins before their translocation.</text>
</comment>
<keyword evidence="13" id="KW-1185">Reference proteome</keyword>
<protein>
    <recommendedName>
        <fullName evidence="9">Sec-independent protein translocase protein TatB</fullName>
    </recommendedName>
</protein>
<evidence type="ECO:0000256" key="8">
    <source>
        <dbReference type="ARBA" id="ARBA00023136"/>
    </source>
</evidence>
<name>A0A2B8B5H4_9PROT</name>
<evidence type="ECO:0000256" key="7">
    <source>
        <dbReference type="ARBA" id="ARBA00023010"/>
    </source>
</evidence>
<dbReference type="HAMAP" id="MF_00237">
    <property type="entry name" value="TatB"/>
    <property type="match status" value="1"/>
</dbReference>
<dbReference type="Proteomes" id="UP000225379">
    <property type="component" value="Unassembled WGS sequence"/>
</dbReference>
<evidence type="ECO:0000256" key="5">
    <source>
        <dbReference type="ARBA" id="ARBA00022927"/>
    </source>
</evidence>
<evidence type="ECO:0000256" key="11">
    <source>
        <dbReference type="SAM" id="Phobius"/>
    </source>
</evidence>
<evidence type="ECO:0000256" key="2">
    <source>
        <dbReference type="ARBA" id="ARBA00022448"/>
    </source>
</evidence>
<proteinExistence type="inferred from homology"/>
<evidence type="ECO:0000256" key="6">
    <source>
        <dbReference type="ARBA" id="ARBA00022989"/>
    </source>
</evidence>
<feature type="compositionally biased region" description="Low complexity" evidence="10">
    <location>
        <begin position="139"/>
        <end position="153"/>
    </location>
</feature>
<feature type="region of interest" description="Disordered" evidence="10">
    <location>
        <begin position="84"/>
        <end position="182"/>
    </location>
</feature>
<keyword evidence="7 9" id="KW-0811">Translocation</keyword>
<dbReference type="InterPro" id="IPR003369">
    <property type="entry name" value="TatA/B/E"/>
</dbReference>
<comment type="subunit">
    <text evidence="9">The Tat system comprises two distinct complexes: a TatABC complex, containing multiple copies of TatA, TatB and TatC subunits, and a separate TatA complex, containing only TatA subunits. Substrates initially bind to the TatABC complex, which probably triggers association of the separate TatA complex to form the active translocon.</text>
</comment>
<dbReference type="PRINTS" id="PR01506">
    <property type="entry name" value="TATBPROTEIN"/>
</dbReference>
<evidence type="ECO:0000313" key="13">
    <source>
        <dbReference type="Proteomes" id="UP000225379"/>
    </source>
</evidence>
<evidence type="ECO:0000313" key="12">
    <source>
        <dbReference type="EMBL" id="PGH56534.1"/>
    </source>
</evidence>
<comment type="caution">
    <text evidence="12">The sequence shown here is derived from an EMBL/GenBank/DDBJ whole genome shotgun (WGS) entry which is preliminary data.</text>
</comment>
<evidence type="ECO:0000256" key="9">
    <source>
        <dbReference type="HAMAP-Rule" id="MF_00237"/>
    </source>
</evidence>
<keyword evidence="4 9" id="KW-0812">Transmembrane</keyword>
<keyword evidence="6 9" id="KW-1133">Transmembrane helix</keyword>
<dbReference type="Gene3D" id="1.20.5.3310">
    <property type="match status" value="1"/>
</dbReference>
<organism evidence="12 13">
    <name type="scientific">Azospirillum palustre</name>
    <dbReference type="NCBI Taxonomy" id="2044885"/>
    <lineage>
        <taxon>Bacteria</taxon>
        <taxon>Pseudomonadati</taxon>
        <taxon>Pseudomonadota</taxon>
        <taxon>Alphaproteobacteria</taxon>
        <taxon>Rhodospirillales</taxon>
        <taxon>Azospirillaceae</taxon>
        <taxon>Azospirillum</taxon>
    </lineage>
</organism>
<keyword evidence="3 9" id="KW-1003">Cell membrane</keyword>
<reference evidence="13" key="1">
    <citation type="submission" date="2017-10" db="EMBL/GenBank/DDBJ databases">
        <authorList>
            <person name="Kravchenko I.K."/>
            <person name="Grouzdev D.S."/>
        </authorList>
    </citation>
    <scope>NUCLEOTIDE SEQUENCE [LARGE SCALE GENOMIC DNA]</scope>
    <source>
        <strain evidence="13">B2</strain>
    </source>
</reference>
<dbReference type="AlphaFoldDB" id="A0A2B8B5H4"/>
<feature type="compositionally biased region" description="Low complexity" evidence="10">
    <location>
        <begin position="169"/>
        <end position="182"/>
    </location>
</feature>
<dbReference type="GO" id="GO:0043953">
    <property type="term" value="P:protein transport by the Tat complex"/>
    <property type="evidence" value="ECO:0007669"/>
    <property type="project" value="UniProtKB-UniRule"/>
</dbReference>
<evidence type="ECO:0000256" key="10">
    <source>
        <dbReference type="SAM" id="MobiDB-lite"/>
    </source>
</evidence>
<feature type="transmembrane region" description="Helical" evidence="11">
    <location>
        <begin position="6"/>
        <end position="25"/>
    </location>
</feature>
<keyword evidence="8 9" id="KW-0472">Membrane</keyword>
<sequence>MFDIAWSELMVIAVIALVVIGPKDLPKAIFTLGKWVRKTRVVAREFQTHIDDMMRETELDELRKEALKTRDLNIKKMMEDTIDPKGEVGKAFDAKEFDVGLNGHAGSTPEPDLPQAPTPQPPAPAAPAVMDSVGPAGAPSPITTAPISPIATDPAPPAPVPQPAPAPRPDVVAAAQPTDKQT</sequence>
<evidence type="ECO:0000256" key="4">
    <source>
        <dbReference type="ARBA" id="ARBA00022692"/>
    </source>
</evidence>
<dbReference type="GO" id="GO:0008320">
    <property type="term" value="F:protein transmembrane transporter activity"/>
    <property type="evidence" value="ECO:0007669"/>
    <property type="project" value="UniProtKB-UniRule"/>
</dbReference>
<evidence type="ECO:0000256" key="3">
    <source>
        <dbReference type="ARBA" id="ARBA00022475"/>
    </source>
</evidence>
<dbReference type="NCBIfam" id="TIGR01410">
    <property type="entry name" value="tatB"/>
    <property type="match status" value="1"/>
</dbReference>
<dbReference type="RefSeq" id="WP_098737621.1">
    <property type="nucleotide sequence ID" value="NZ_PDKW01000041.1"/>
</dbReference>
<dbReference type="PANTHER" id="PTHR33162">
    <property type="entry name" value="SEC-INDEPENDENT PROTEIN TRANSLOCASE PROTEIN TATA, CHLOROPLASTIC"/>
    <property type="match status" value="1"/>
</dbReference>
<feature type="compositionally biased region" description="Pro residues" evidence="10">
    <location>
        <begin position="154"/>
        <end position="168"/>
    </location>
</feature>
<dbReference type="Pfam" id="PF02416">
    <property type="entry name" value="TatA_B_E"/>
    <property type="match status" value="1"/>
</dbReference>
<keyword evidence="5 9" id="KW-0653">Protein transport</keyword>
<feature type="compositionally biased region" description="Pro residues" evidence="10">
    <location>
        <begin position="111"/>
        <end position="125"/>
    </location>
</feature>
<dbReference type="GO" id="GO:0033281">
    <property type="term" value="C:TAT protein transport complex"/>
    <property type="evidence" value="ECO:0007669"/>
    <property type="project" value="UniProtKB-UniRule"/>
</dbReference>
<comment type="similarity">
    <text evidence="9">Belongs to the TatB family.</text>
</comment>
<evidence type="ECO:0000256" key="1">
    <source>
        <dbReference type="ARBA" id="ARBA00004167"/>
    </source>
</evidence>
<dbReference type="EMBL" id="PDKW01000041">
    <property type="protein sequence ID" value="PGH56534.1"/>
    <property type="molecule type" value="Genomic_DNA"/>
</dbReference>
<accession>A0A2B8B5H4</accession>
<keyword evidence="2 9" id="KW-0813">Transport</keyword>
<dbReference type="InterPro" id="IPR018448">
    <property type="entry name" value="TatB"/>
</dbReference>